<feature type="transmembrane region" description="Helical" evidence="1">
    <location>
        <begin position="12"/>
        <end position="38"/>
    </location>
</feature>
<evidence type="ECO:0000313" key="2">
    <source>
        <dbReference type="EMBL" id="MFD0836538.1"/>
    </source>
</evidence>
<protein>
    <submittedName>
        <fullName evidence="2">CCC motif membrane protein</fullName>
    </submittedName>
</protein>
<keyword evidence="1" id="KW-0472">Membrane</keyword>
<reference evidence="3" key="1">
    <citation type="journal article" date="2019" name="Int. J. Syst. Evol. Microbiol.">
        <title>The Global Catalogue of Microorganisms (GCM) 10K type strain sequencing project: providing services to taxonomists for standard genome sequencing and annotation.</title>
        <authorList>
            <consortium name="The Broad Institute Genomics Platform"/>
            <consortium name="The Broad Institute Genome Sequencing Center for Infectious Disease"/>
            <person name="Wu L."/>
            <person name="Ma J."/>
        </authorList>
    </citation>
    <scope>NUCLEOTIDE SEQUENCE [LARGE SCALE GENOMIC DNA]</scope>
    <source>
        <strain evidence="3">CCUG 60529</strain>
    </source>
</reference>
<dbReference type="NCBIfam" id="NF040945">
    <property type="entry name" value="CCC_membrane"/>
    <property type="match status" value="1"/>
</dbReference>
<feature type="transmembrane region" description="Helical" evidence="1">
    <location>
        <begin position="58"/>
        <end position="82"/>
    </location>
</feature>
<dbReference type="EMBL" id="JBHTIB010000012">
    <property type="protein sequence ID" value="MFD0836538.1"/>
    <property type="molecule type" value="Genomic_DNA"/>
</dbReference>
<gene>
    <name evidence="2" type="ORF">ACFQ0I_12235</name>
</gene>
<sequence>MKKQLNTTLIYVLSIIGLFCCCFGGLGVFLSGPAYYIASNKVKDAQLNPDDYEGDLNAMNTAKTVALIITIICGITLLYNIYDLSTGGWERRQEFMNEFMKGFNEGVNNAN</sequence>
<organism evidence="2 3">
    <name type="scientific">Mariniflexile aquimaris</name>
    <dbReference type="NCBI Taxonomy" id="881009"/>
    <lineage>
        <taxon>Bacteria</taxon>
        <taxon>Pseudomonadati</taxon>
        <taxon>Bacteroidota</taxon>
        <taxon>Flavobacteriia</taxon>
        <taxon>Flavobacteriales</taxon>
        <taxon>Flavobacteriaceae</taxon>
        <taxon>Mariniflexile</taxon>
    </lineage>
</organism>
<keyword evidence="3" id="KW-1185">Reference proteome</keyword>
<evidence type="ECO:0000256" key="1">
    <source>
        <dbReference type="SAM" id="Phobius"/>
    </source>
</evidence>
<comment type="caution">
    <text evidence="2">The sequence shown here is derived from an EMBL/GenBank/DDBJ whole genome shotgun (WGS) entry which is preliminary data.</text>
</comment>
<dbReference type="RefSeq" id="WP_379942657.1">
    <property type="nucleotide sequence ID" value="NZ_JBHTIB010000012.1"/>
</dbReference>
<dbReference type="Proteomes" id="UP001597011">
    <property type="component" value="Unassembled WGS sequence"/>
</dbReference>
<proteinExistence type="predicted"/>
<keyword evidence="1" id="KW-1133">Transmembrane helix</keyword>
<name>A0ABW3BUC0_9FLAO</name>
<accession>A0ABW3BUC0</accession>
<keyword evidence="1" id="KW-0812">Transmembrane</keyword>
<evidence type="ECO:0000313" key="3">
    <source>
        <dbReference type="Proteomes" id="UP001597011"/>
    </source>
</evidence>